<dbReference type="PATRIC" id="fig|49547.3.peg.160"/>
<name>A0A166DUW1_9EURY</name>
<dbReference type="Proteomes" id="UP000077245">
    <property type="component" value="Unassembled WGS sequence"/>
</dbReference>
<sequence>MNRKEQMKIKLCDKDIYKVEFGSNWINEVHNIVLNHIELNEGLNVDNLIK</sequence>
<accession>A0A166DUW1</accession>
<evidence type="ECO:0000313" key="2">
    <source>
        <dbReference type="Proteomes" id="UP000077245"/>
    </source>
</evidence>
<evidence type="ECO:0000313" key="1">
    <source>
        <dbReference type="EMBL" id="KZX15975.1"/>
    </source>
</evidence>
<proteinExistence type="predicted"/>
<protein>
    <submittedName>
        <fullName evidence="1">Uncharacterized protein</fullName>
    </submittedName>
</protein>
<dbReference type="EMBL" id="LWMV01000021">
    <property type="protein sequence ID" value="KZX15975.1"/>
    <property type="molecule type" value="Genomic_DNA"/>
</dbReference>
<dbReference type="AlphaFoldDB" id="A0A166DUW1"/>
<organism evidence="1 2">
    <name type="scientific">Methanobrevibacter curvatus</name>
    <dbReference type="NCBI Taxonomy" id="49547"/>
    <lineage>
        <taxon>Archaea</taxon>
        <taxon>Methanobacteriati</taxon>
        <taxon>Methanobacteriota</taxon>
        <taxon>Methanomada group</taxon>
        <taxon>Methanobacteria</taxon>
        <taxon>Methanobacteriales</taxon>
        <taxon>Methanobacteriaceae</taxon>
        <taxon>Methanobrevibacter</taxon>
    </lineage>
</organism>
<gene>
    <name evidence="1" type="ORF">MBCUR_01500</name>
</gene>
<dbReference type="STRING" id="49547.MBCUR_01500"/>
<comment type="caution">
    <text evidence="1">The sequence shown here is derived from an EMBL/GenBank/DDBJ whole genome shotgun (WGS) entry which is preliminary data.</text>
</comment>
<reference evidence="1 2" key="1">
    <citation type="submission" date="2016-04" db="EMBL/GenBank/DDBJ databases">
        <title>Genome sequence of Methanobrevibacter curvatus DSM 11111.</title>
        <authorList>
            <person name="Poehlein A."/>
            <person name="Seedorf H."/>
            <person name="Daniel R."/>
        </authorList>
    </citation>
    <scope>NUCLEOTIDE SEQUENCE [LARGE SCALE GENOMIC DNA]</scope>
    <source>
        <strain evidence="1 2">DSM 11111</strain>
    </source>
</reference>
<keyword evidence="2" id="KW-1185">Reference proteome</keyword>